<dbReference type="InterPro" id="IPR054350">
    <property type="entry name" value="PurT/PurK_preATP-grasp"/>
</dbReference>
<comment type="pathway">
    <text evidence="5 6">Purine metabolism; IMP biosynthesis via de novo pathway; 5-amino-1-(5-phospho-D-ribosyl)imidazole-4-carboxylate from 5-amino-1-(5-phospho-D-ribosyl)imidazole (N5-CAIR route): step 1/2.</text>
</comment>
<comment type="function">
    <text evidence="6">Catalyzes the ATP-dependent conversion of 5-aminoimidazole ribonucleotide (AIR) and HCO(3)- to N5-carboxyaminoimidazole ribonucleotide (N5-CAIR).</text>
</comment>
<dbReference type="NCBIfam" id="NF004676">
    <property type="entry name" value="PRK06019.1-2"/>
    <property type="match status" value="1"/>
</dbReference>
<keyword evidence="4 5" id="KW-0067">ATP-binding</keyword>
<dbReference type="InterPro" id="IPR013815">
    <property type="entry name" value="ATP_grasp_subdomain_1"/>
</dbReference>
<dbReference type="EMBL" id="SOQX01000001">
    <property type="protein sequence ID" value="TDY04222.1"/>
    <property type="molecule type" value="Genomic_DNA"/>
</dbReference>
<dbReference type="HAMAP" id="MF_01928">
    <property type="entry name" value="PurK"/>
    <property type="match status" value="1"/>
</dbReference>
<proteinExistence type="inferred from homology"/>
<accession>A0A4R8IT48</accession>
<feature type="binding site" evidence="5">
    <location>
        <position position="104"/>
    </location>
    <ligand>
        <name>ATP</name>
        <dbReference type="ChEBI" id="CHEBI:30616"/>
    </ligand>
</feature>
<keyword evidence="1 5" id="KW-0436">Ligase</keyword>
<dbReference type="FunFam" id="3.30.470.20:FF:000029">
    <property type="entry name" value="N5-carboxyaminoimidazole ribonucleotide synthase"/>
    <property type="match status" value="1"/>
</dbReference>
<dbReference type="Pfam" id="PF17769">
    <property type="entry name" value="PurK_C"/>
    <property type="match status" value="1"/>
</dbReference>
<evidence type="ECO:0000256" key="3">
    <source>
        <dbReference type="ARBA" id="ARBA00022755"/>
    </source>
</evidence>
<sequence length="381" mass="41075">MLLPGATLGMLGGGQLGRMFTIAARNMGYEVVVLDPDPDSPAGMLASDHVCADYLDTTALQYLSKTCDAITTEFENVPAESLEYLARHCDVRPGARAVTLTQDRISEKTFLHDNGFATAPFAVIREPADLDAAARTVPSPAILKIARFGYDGKGQYPLASGEELAGAWQELGHNPCVLEQRVDLDLEISVVVARGTDGESRCYPVAENVHRHGILDVSLVPARIDADLEQQVLESATAIAGALDYVGVLAVEFFVSGGKLLVNEIAPRPHNSGHYTLDATLTSQFEQQVRAVCGLPLGDPRLLSPVVMINLLGDLWRGQTPPDWGTLLARPNAKLHLYGKREARAGRKMGHYNVLAPTLDEALHTARAIQQQLADTGTHEA</sequence>
<dbReference type="Gene3D" id="3.40.50.20">
    <property type="match status" value="1"/>
</dbReference>
<dbReference type="GO" id="GO:0046872">
    <property type="term" value="F:metal ion binding"/>
    <property type="evidence" value="ECO:0007669"/>
    <property type="project" value="InterPro"/>
</dbReference>
<dbReference type="SUPFAM" id="SSF56059">
    <property type="entry name" value="Glutathione synthetase ATP-binding domain-like"/>
    <property type="match status" value="1"/>
</dbReference>
<dbReference type="SUPFAM" id="SSF52440">
    <property type="entry name" value="PreATP-grasp domain"/>
    <property type="match status" value="1"/>
</dbReference>
<dbReference type="GO" id="GO:0005524">
    <property type="term" value="F:ATP binding"/>
    <property type="evidence" value="ECO:0007669"/>
    <property type="project" value="UniProtKB-UniRule"/>
</dbReference>
<evidence type="ECO:0000313" key="9">
    <source>
        <dbReference type="Proteomes" id="UP000294914"/>
    </source>
</evidence>
<comment type="caution">
    <text evidence="8">The sequence shown here is derived from an EMBL/GenBank/DDBJ whole genome shotgun (WGS) entry which is preliminary data.</text>
</comment>
<evidence type="ECO:0000256" key="1">
    <source>
        <dbReference type="ARBA" id="ARBA00022598"/>
    </source>
</evidence>
<dbReference type="FunFam" id="3.30.1490.20:FF:000015">
    <property type="entry name" value="N5-carboxyaminoimidazole ribonucleotide synthase"/>
    <property type="match status" value="1"/>
</dbReference>
<dbReference type="EC" id="6.3.4.18" evidence="5 6"/>
<dbReference type="InterPro" id="IPR040686">
    <property type="entry name" value="PurK_C"/>
</dbReference>
<dbReference type="Pfam" id="PF22660">
    <property type="entry name" value="RS_preATP-grasp-like"/>
    <property type="match status" value="1"/>
</dbReference>
<dbReference type="GO" id="GO:0034028">
    <property type="term" value="F:5-(carboxyamino)imidazole ribonucleotide synthase activity"/>
    <property type="evidence" value="ECO:0007669"/>
    <property type="project" value="UniProtKB-UniRule"/>
</dbReference>
<feature type="binding site" evidence="5">
    <location>
        <begin position="263"/>
        <end position="264"/>
    </location>
    <ligand>
        <name>ATP</name>
        <dbReference type="ChEBI" id="CHEBI:30616"/>
    </ligand>
</feature>
<dbReference type="GO" id="GO:0005829">
    <property type="term" value="C:cytosol"/>
    <property type="evidence" value="ECO:0007669"/>
    <property type="project" value="TreeGrafter"/>
</dbReference>
<dbReference type="NCBIfam" id="TIGR01161">
    <property type="entry name" value="purK"/>
    <property type="match status" value="1"/>
</dbReference>
<dbReference type="GO" id="GO:0006189">
    <property type="term" value="P:'de novo' IMP biosynthetic process"/>
    <property type="evidence" value="ECO:0007669"/>
    <property type="project" value="UniProtKB-UniRule"/>
</dbReference>
<dbReference type="InterPro" id="IPR011054">
    <property type="entry name" value="Rudment_hybrid_motif"/>
</dbReference>
<dbReference type="PROSITE" id="PS50975">
    <property type="entry name" value="ATP_GRASP"/>
    <property type="match status" value="1"/>
</dbReference>
<dbReference type="FunFam" id="3.40.50.20:FF:000016">
    <property type="entry name" value="N5-carboxyaminoimidazole ribonucleotide synthase"/>
    <property type="match status" value="1"/>
</dbReference>
<keyword evidence="2 5" id="KW-0547">Nucleotide-binding</keyword>
<dbReference type="NCBIfam" id="NF004677">
    <property type="entry name" value="PRK06019.1-3"/>
    <property type="match status" value="1"/>
</dbReference>
<dbReference type="UniPathway" id="UPA00074">
    <property type="reaction ID" value="UER00942"/>
</dbReference>
<evidence type="ECO:0000256" key="4">
    <source>
        <dbReference type="ARBA" id="ARBA00022840"/>
    </source>
</evidence>
<evidence type="ECO:0000313" key="8">
    <source>
        <dbReference type="EMBL" id="TDY04222.1"/>
    </source>
</evidence>
<evidence type="ECO:0000256" key="2">
    <source>
        <dbReference type="ARBA" id="ARBA00022741"/>
    </source>
</evidence>
<evidence type="ECO:0000256" key="5">
    <source>
        <dbReference type="HAMAP-Rule" id="MF_01928"/>
    </source>
</evidence>
<organism evidence="8 9">
    <name type="scientific">Thiohalophilus thiocyanatoxydans</name>
    <dbReference type="NCBI Taxonomy" id="381308"/>
    <lineage>
        <taxon>Bacteria</taxon>
        <taxon>Pseudomonadati</taxon>
        <taxon>Pseudomonadota</taxon>
        <taxon>Gammaproteobacteria</taxon>
        <taxon>Thiohalomonadales</taxon>
        <taxon>Thiohalophilaceae</taxon>
        <taxon>Thiohalophilus</taxon>
    </lineage>
</organism>
<keyword evidence="3 5" id="KW-0658">Purine biosynthesis</keyword>
<dbReference type="PANTHER" id="PTHR11609">
    <property type="entry name" value="PURINE BIOSYNTHESIS PROTEIN 6/7, PUR6/7"/>
    <property type="match status" value="1"/>
</dbReference>
<protein>
    <recommendedName>
        <fullName evidence="5 6">N5-carboxyaminoimidazole ribonucleotide synthase</fullName>
        <shortName evidence="5 6">N5-CAIR synthase</shortName>
        <ecNumber evidence="5 6">6.3.4.18</ecNumber>
    </recommendedName>
    <alternativeName>
        <fullName evidence="5 6">5-(carboxyamino)imidazole ribonucleotide synthetase</fullName>
    </alternativeName>
</protein>
<dbReference type="RefSeq" id="WP_134081294.1">
    <property type="nucleotide sequence ID" value="NZ_SOQX01000001.1"/>
</dbReference>
<dbReference type="InterPro" id="IPR005875">
    <property type="entry name" value="PurK"/>
</dbReference>
<feature type="binding site" evidence="5">
    <location>
        <position position="144"/>
    </location>
    <ligand>
        <name>ATP</name>
        <dbReference type="ChEBI" id="CHEBI:30616"/>
    </ligand>
</feature>
<dbReference type="Gene3D" id="3.30.1490.20">
    <property type="entry name" value="ATP-grasp fold, A domain"/>
    <property type="match status" value="1"/>
</dbReference>
<dbReference type="PANTHER" id="PTHR11609:SF5">
    <property type="entry name" value="PHOSPHORIBOSYLAMINOIMIDAZOLE CARBOXYLASE"/>
    <property type="match status" value="1"/>
</dbReference>
<feature type="binding site" evidence="5">
    <location>
        <position position="187"/>
    </location>
    <ligand>
        <name>ATP</name>
        <dbReference type="ChEBI" id="CHEBI:30616"/>
    </ligand>
</feature>
<dbReference type="Gene3D" id="3.30.470.20">
    <property type="entry name" value="ATP-grasp fold, B domain"/>
    <property type="match status" value="1"/>
</dbReference>
<dbReference type="Proteomes" id="UP000294914">
    <property type="component" value="Unassembled WGS sequence"/>
</dbReference>
<evidence type="ECO:0000259" key="7">
    <source>
        <dbReference type="PROSITE" id="PS50975"/>
    </source>
</evidence>
<dbReference type="GO" id="GO:0004638">
    <property type="term" value="F:phosphoribosylaminoimidazole carboxylase activity"/>
    <property type="evidence" value="ECO:0007669"/>
    <property type="project" value="InterPro"/>
</dbReference>
<dbReference type="AlphaFoldDB" id="A0A4R8IT48"/>
<name>A0A4R8IT48_9GAMM</name>
<evidence type="ECO:0000256" key="6">
    <source>
        <dbReference type="RuleBase" id="RU361200"/>
    </source>
</evidence>
<dbReference type="OrthoDB" id="9804625at2"/>
<dbReference type="SUPFAM" id="SSF51246">
    <property type="entry name" value="Rudiment single hybrid motif"/>
    <property type="match status" value="1"/>
</dbReference>
<feature type="binding site" evidence="5">
    <location>
        <begin position="149"/>
        <end position="155"/>
    </location>
    <ligand>
        <name>ATP</name>
        <dbReference type="ChEBI" id="CHEBI:30616"/>
    </ligand>
</feature>
<comment type="similarity">
    <text evidence="5 6">Belongs to the PurK/PurT family.</text>
</comment>
<feature type="binding site" evidence="5">
    <location>
        <position position="210"/>
    </location>
    <ligand>
        <name>ATP</name>
        <dbReference type="ChEBI" id="CHEBI:30616"/>
    </ligand>
</feature>
<reference evidence="8 9" key="1">
    <citation type="submission" date="2019-03" db="EMBL/GenBank/DDBJ databases">
        <title>Genomic Encyclopedia of Type Strains, Phase IV (KMG-IV): sequencing the most valuable type-strain genomes for metagenomic binning, comparative biology and taxonomic classification.</title>
        <authorList>
            <person name="Goeker M."/>
        </authorList>
    </citation>
    <scope>NUCLEOTIDE SEQUENCE [LARGE SCALE GENOMIC DNA]</scope>
    <source>
        <strain evidence="8 9">DSM 16326</strain>
    </source>
</reference>
<dbReference type="Pfam" id="PF02222">
    <property type="entry name" value="ATP-grasp"/>
    <property type="match status" value="1"/>
</dbReference>
<comment type="function">
    <text evidence="5">Catalyzes the ATP-dependent conversion of 5-aminoimidazole ribonucleotide (AIR) and HCO(3)(-) to N5-carboxyaminoimidazole ribonucleotide (N5-CAIR).</text>
</comment>
<dbReference type="InterPro" id="IPR016185">
    <property type="entry name" value="PreATP-grasp_dom_sf"/>
</dbReference>
<feature type="binding site" evidence="5">
    <location>
        <begin position="179"/>
        <end position="182"/>
    </location>
    <ligand>
        <name>ATP</name>
        <dbReference type="ChEBI" id="CHEBI:30616"/>
    </ligand>
</feature>
<dbReference type="InterPro" id="IPR011761">
    <property type="entry name" value="ATP-grasp"/>
</dbReference>
<gene>
    <name evidence="5 6" type="primary">purK</name>
    <name evidence="8" type="ORF">EDC23_0595</name>
</gene>
<dbReference type="NCBIfam" id="NF004679">
    <property type="entry name" value="PRK06019.1-5"/>
    <property type="match status" value="1"/>
</dbReference>
<comment type="catalytic activity">
    <reaction evidence="5 6">
        <text>5-amino-1-(5-phospho-beta-D-ribosyl)imidazole + hydrogencarbonate + ATP = 5-carboxyamino-1-(5-phospho-D-ribosyl)imidazole + ADP + phosphate + 2 H(+)</text>
        <dbReference type="Rhea" id="RHEA:19317"/>
        <dbReference type="ChEBI" id="CHEBI:15378"/>
        <dbReference type="ChEBI" id="CHEBI:17544"/>
        <dbReference type="ChEBI" id="CHEBI:30616"/>
        <dbReference type="ChEBI" id="CHEBI:43474"/>
        <dbReference type="ChEBI" id="CHEBI:58730"/>
        <dbReference type="ChEBI" id="CHEBI:137981"/>
        <dbReference type="ChEBI" id="CHEBI:456216"/>
        <dbReference type="EC" id="6.3.4.18"/>
    </reaction>
</comment>
<keyword evidence="9" id="KW-1185">Reference proteome</keyword>
<comment type="subunit">
    <text evidence="5 6">Homodimer.</text>
</comment>
<dbReference type="InterPro" id="IPR003135">
    <property type="entry name" value="ATP-grasp_carboxylate-amine"/>
</dbReference>
<feature type="domain" description="ATP-grasp" evidence="7">
    <location>
        <begin position="108"/>
        <end position="293"/>
    </location>
</feature>
<dbReference type="NCBIfam" id="NF004675">
    <property type="entry name" value="PRK06019.1-1"/>
    <property type="match status" value="1"/>
</dbReference>